<reference evidence="2 3" key="1">
    <citation type="submission" date="2020-10" db="EMBL/GenBank/DDBJ databases">
        <title>Connecting structure to function with the recovery of over 1000 high-quality activated sludge metagenome-assembled genomes encoding full-length rRNA genes using long-read sequencing.</title>
        <authorList>
            <person name="Singleton C.M."/>
            <person name="Petriglieri F."/>
            <person name="Kristensen J.M."/>
            <person name="Kirkegaard R.H."/>
            <person name="Michaelsen T.Y."/>
            <person name="Andersen M.H."/>
            <person name="Karst S.M."/>
            <person name="Dueholm M.S."/>
            <person name="Nielsen P.H."/>
            <person name="Albertsen M."/>
        </authorList>
    </citation>
    <scope>NUCLEOTIDE SEQUENCE [LARGE SCALE GENOMIC DNA]</scope>
    <source>
        <strain evidence="2">Ribe_18-Q3-R11-54_BAT3C.373</strain>
    </source>
</reference>
<dbReference type="NCBIfam" id="TIGR04183">
    <property type="entry name" value="Por_Secre_tail"/>
    <property type="match status" value="1"/>
</dbReference>
<dbReference type="InterPro" id="IPR055353">
    <property type="entry name" value="DUF7619"/>
</dbReference>
<dbReference type="SUPFAM" id="SSF110296">
    <property type="entry name" value="Oligoxyloglucan reducing end-specific cellobiohydrolase"/>
    <property type="match status" value="1"/>
</dbReference>
<dbReference type="Gene3D" id="2.60.40.10">
    <property type="entry name" value="Immunoglobulins"/>
    <property type="match status" value="1"/>
</dbReference>
<dbReference type="InterPro" id="IPR026444">
    <property type="entry name" value="Secre_tail"/>
</dbReference>
<dbReference type="AlphaFoldDB" id="A0A9D7XGH7"/>
<accession>A0A9D7XGH7</accession>
<dbReference type="InterPro" id="IPR015943">
    <property type="entry name" value="WD40/YVTN_repeat-like_dom_sf"/>
</dbReference>
<dbReference type="Gene3D" id="2.130.10.10">
    <property type="entry name" value="YVTN repeat-like/Quinoprotein amine dehydrogenase"/>
    <property type="match status" value="1"/>
</dbReference>
<evidence type="ECO:0000313" key="2">
    <source>
        <dbReference type="EMBL" id="MBK9719756.1"/>
    </source>
</evidence>
<evidence type="ECO:0000313" key="3">
    <source>
        <dbReference type="Proteomes" id="UP000808349"/>
    </source>
</evidence>
<comment type="caution">
    <text evidence="2">The sequence shown here is derived from an EMBL/GenBank/DDBJ whole genome shotgun (WGS) entry which is preliminary data.</text>
</comment>
<evidence type="ECO:0000259" key="1">
    <source>
        <dbReference type="Pfam" id="PF24595"/>
    </source>
</evidence>
<sequence length="888" mass="98043">MAFQVLAAVFERNRLGIGVACIWQWRLPFYHVRFRFPLVFCYRKQPLRSSNLEAPDQTPIQYHNSSDKFCKIGDRVYKSGGQTGIMYTDDFGHSWHDLPIPNGYYSFDLATAGGQLLCGTYNQGVLRYDAPNQKLIPSNKGLTSAAVYNLDSGNGQLWAACGTGVFAYDLAQEIWVDKAPLPMPGNYFNNVAVSPAGKIMASEINENRIYLSVNEGASWDTILPSNPANGTIIHIDKLFWIGENILIKAEWDEDALSTDLGKTWKFGNFPDEIVFFAGRYYGLTWRGELVSSDDFGQSWQPEIGPKVSYPRSLYATDDKLFVLSEDAAYRNQIHSTSNVVNWTYSSEGLPQMDINGPTDNHYSGKIWHKGDRYYLHQPSIGFFTSLDTCKTWLPVERYTYGVMHVADTTFFRGSFGGGVSKTGLPQNYGASSTGHVYKDDNNNGIWEPNEAALPNLQVGIKEPGAWYPYWFVYTASDGRYSIGSTAGSIDTIRLRVPSAYVENINPPQHVVSNSGNDRNFGVHFTADITDVSITGYFAGRPRPGFSLGAYLTYNNEGTIPAGGAISVKLDPKFKFISSDPPPSAVIGSDSLIWDISSIALWSQESIHINGKVDSTAVIGSLFKMSGHIEPNLSDFIPVNNHFMRSDTVVGSYDPNEKRVEPASGLTSTEIAEGKELVYTVQFQNTGNFQADRVRITDQLDTAFDASTMRLVASSHPISTFRLLPGNLLEVIFEPIALPDSNSNESASHGFVSFGIQRNKAFNASYKIRNTASIYFDFNEPVITNTVITPLAMPIVSSYEPKSMDTKYPSLMISPNPTTKDFVVDTRGRLSGHGDIVLINAQGKICLSLQATDLSNPINLTISGLIDGAYIVRASGKQGILFGKLVISR</sequence>
<dbReference type="EMBL" id="JADKFW010000021">
    <property type="protein sequence ID" value="MBK9719756.1"/>
    <property type="molecule type" value="Genomic_DNA"/>
</dbReference>
<dbReference type="Proteomes" id="UP000808349">
    <property type="component" value="Unassembled WGS sequence"/>
</dbReference>
<organism evidence="2 3">
    <name type="scientific">Candidatus Defluviibacterium haderslevense</name>
    <dbReference type="NCBI Taxonomy" id="2981993"/>
    <lineage>
        <taxon>Bacteria</taxon>
        <taxon>Pseudomonadati</taxon>
        <taxon>Bacteroidota</taxon>
        <taxon>Saprospiria</taxon>
        <taxon>Saprospirales</taxon>
        <taxon>Saprospiraceae</taxon>
        <taxon>Candidatus Defluviibacterium</taxon>
    </lineage>
</organism>
<proteinExistence type="predicted"/>
<name>A0A9D7XGH7_9BACT</name>
<dbReference type="InterPro" id="IPR013783">
    <property type="entry name" value="Ig-like_fold"/>
</dbReference>
<gene>
    <name evidence="2" type="ORF">IPO85_20015</name>
</gene>
<feature type="domain" description="DUF7619" evidence="1">
    <location>
        <begin position="653"/>
        <end position="788"/>
    </location>
</feature>
<protein>
    <submittedName>
        <fullName evidence="2">T9SS type A sorting domain-containing protein</fullName>
    </submittedName>
</protein>
<dbReference type="Pfam" id="PF24595">
    <property type="entry name" value="DUF7619"/>
    <property type="match status" value="1"/>
</dbReference>